<dbReference type="Gene3D" id="2.40.50.1020">
    <property type="entry name" value="LytTr DNA-binding domain"/>
    <property type="match status" value="1"/>
</dbReference>
<evidence type="ECO:0000313" key="4">
    <source>
        <dbReference type="Proteomes" id="UP000641454"/>
    </source>
</evidence>
<dbReference type="Pfam" id="PF04397">
    <property type="entry name" value="LytTR"/>
    <property type="match status" value="1"/>
</dbReference>
<dbReference type="Pfam" id="PF00072">
    <property type="entry name" value="Response_reg"/>
    <property type="match status" value="1"/>
</dbReference>
<keyword evidence="1" id="KW-0597">Phosphoprotein</keyword>
<dbReference type="PANTHER" id="PTHR45526">
    <property type="entry name" value="TRANSCRIPTIONAL REGULATORY PROTEIN DPIA"/>
    <property type="match status" value="1"/>
</dbReference>
<dbReference type="PROSITE" id="PS50110">
    <property type="entry name" value="RESPONSE_REGULATORY"/>
    <property type="match status" value="1"/>
</dbReference>
<name>A0A923N0P3_9FLAO</name>
<reference evidence="3 4" key="1">
    <citation type="submission" date="2020-08" db="EMBL/GenBank/DDBJ databases">
        <title>Description of novel Flavobacterium F-392 isolate.</title>
        <authorList>
            <person name="Saticioglu I.B."/>
            <person name="Duman M."/>
            <person name="Altun S."/>
        </authorList>
    </citation>
    <scope>NUCLEOTIDE SEQUENCE [LARGE SCALE GENOMIC DNA]</scope>
    <source>
        <strain evidence="3 4">F-392</strain>
    </source>
</reference>
<accession>A0A923N0P3</accession>
<keyword evidence="4" id="KW-1185">Reference proteome</keyword>
<dbReference type="AlphaFoldDB" id="A0A923N0P3"/>
<organism evidence="3 4">
    <name type="scientific">Flavobacterium muglaense</name>
    <dbReference type="NCBI Taxonomy" id="2764716"/>
    <lineage>
        <taxon>Bacteria</taxon>
        <taxon>Pseudomonadati</taxon>
        <taxon>Bacteroidota</taxon>
        <taxon>Flavobacteriia</taxon>
        <taxon>Flavobacteriales</taxon>
        <taxon>Flavobacteriaceae</taxon>
        <taxon>Flavobacterium</taxon>
    </lineage>
</organism>
<feature type="domain" description="Response regulatory" evidence="2">
    <location>
        <begin position="4"/>
        <end position="118"/>
    </location>
</feature>
<dbReference type="EMBL" id="JACRUL010000018">
    <property type="protein sequence ID" value="MBC5844605.1"/>
    <property type="molecule type" value="Genomic_DNA"/>
</dbReference>
<dbReference type="SMART" id="SM00850">
    <property type="entry name" value="LytTR"/>
    <property type="match status" value="1"/>
</dbReference>
<protein>
    <submittedName>
        <fullName evidence="3">Response regulator transcription factor</fullName>
    </submittedName>
</protein>
<evidence type="ECO:0000313" key="3">
    <source>
        <dbReference type="EMBL" id="MBC5844605.1"/>
    </source>
</evidence>
<dbReference type="InterPro" id="IPR001789">
    <property type="entry name" value="Sig_transdc_resp-reg_receiver"/>
</dbReference>
<feature type="modified residue" description="4-aspartylphosphate" evidence="1">
    <location>
        <position position="57"/>
    </location>
</feature>
<gene>
    <name evidence="3" type="ORF">H8R25_09170</name>
</gene>
<dbReference type="GO" id="GO:0000156">
    <property type="term" value="F:phosphorelay response regulator activity"/>
    <property type="evidence" value="ECO:0007669"/>
    <property type="project" value="TreeGrafter"/>
</dbReference>
<dbReference type="GO" id="GO:0003677">
    <property type="term" value="F:DNA binding"/>
    <property type="evidence" value="ECO:0007669"/>
    <property type="project" value="InterPro"/>
</dbReference>
<dbReference type="SUPFAM" id="SSF52172">
    <property type="entry name" value="CheY-like"/>
    <property type="match status" value="1"/>
</dbReference>
<comment type="caution">
    <text evidence="3">The sequence shown here is derived from an EMBL/GenBank/DDBJ whole genome shotgun (WGS) entry which is preliminary data.</text>
</comment>
<dbReference type="PANTHER" id="PTHR45526:SF1">
    <property type="entry name" value="TRANSCRIPTIONAL REGULATORY PROTEIN DCUR-RELATED"/>
    <property type="match status" value="1"/>
</dbReference>
<dbReference type="RefSeq" id="WP_187018270.1">
    <property type="nucleotide sequence ID" value="NZ_JACRUK010000018.1"/>
</dbReference>
<dbReference type="InterPro" id="IPR011006">
    <property type="entry name" value="CheY-like_superfamily"/>
</dbReference>
<dbReference type="Gene3D" id="3.40.50.2300">
    <property type="match status" value="1"/>
</dbReference>
<dbReference type="SMART" id="SM00448">
    <property type="entry name" value="REC"/>
    <property type="match status" value="1"/>
</dbReference>
<dbReference type="InterPro" id="IPR051271">
    <property type="entry name" value="2C-system_Tx_regulators"/>
</dbReference>
<evidence type="ECO:0000256" key="1">
    <source>
        <dbReference type="PROSITE-ProRule" id="PRU00169"/>
    </source>
</evidence>
<sequence length="247" mass="27900">MIIKAIIVDDDAKSRELIHSFCKIYGDKKIIIADLCNSVDAAIISIEKNKPDLVFLDIEMPQRNGFELVEHYTKVPFEIVFVTGHANKYIDALQCSALDYLMKPINPLNIKSIIDRFENKIALANSQERFEVLKNNLNNSNTSIILSSNDGFKVITTTDIIYCETGNGDGKCKIETINETIVVSKSLKEMHQLLTDRLFLKVSSSAIVNKKFIKSFHTKNKKITLSNGYLITVTEYNKSTLMDAINQ</sequence>
<evidence type="ECO:0000259" key="2">
    <source>
        <dbReference type="PROSITE" id="PS50110"/>
    </source>
</evidence>
<dbReference type="InterPro" id="IPR007492">
    <property type="entry name" value="LytTR_DNA-bd_dom"/>
</dbReference>
<proteinExistence type="predicted"/>
<dbReference type="Proteomes" id="UP000641454">
    <property type="component" value="Unassembled WGS sequence"/>
</dbReference>